<evidence type="ECO:0000256" key="7">
    <source>
        <dbReference type="ARBA" id="ARBA00022989"/>
    </source>
</evidence>
<dbReference type="InterPro" id="IPR011527">
    <property type="entry name" value="ABC1_TM_dom"/>
</dbReference>
<feature type="transmembrane region" description="Helical" evidence="9">
    <location>
        <begin position="45"/>
        <end position="64"/>
    </location>
</feature>
<dbReference type="SUPFAM" id="SSF52540">
    <property type="entry name" value="P-loop containing nucleoside triphosphate hydrolases"/>
    <property type="match status" value="1"/>
</dbReference>
<evidence type="ECO:0000259" key="10">
    <source>
        <dbReference type="PROSITE" id="PS50893"/>
    </source>
</evidence>
<dbReference type="SMART" id="SM00382">
    <property type="entry name" value="AAA"/>
    <property type="match status" value="1"/>
</dbReference>
<feature type="transmembrane region" description="Helical" evidence="9">
    <location>
        <begin position="186"/>
        <end position="205"/>
    </location>
</feature>
<evidence type="ECO:0000259" key="11">
    <source>
        <dbReference type="PROSITE" id="PS50929"/>
    </source>
</evidence>
<evidence type="ECO:0000313" key="13">
    <source>
        <dbReference type="Proteomes" id="UP000239863"/>
    </source>
</evidence>
<gene>
    <name evidence="12" type="ORF">BD821_1135</name>
</gene>
<protein>
    <submittedName>
        <fullName evidence="12">ATP-binding cassette subfamily B protein</fullName>
    </submittedName>
</protein>
<dbReference type="PANTHER" id="PTHR43394:SF1">
    <property type="entry name" value="ATP-BINDING CASSETTE SUB-FAMILY B MEMBER 10, MITOCHONDRIAL"/>
    <property type="match status" value="1"/>
</dbReference>
<dbReference type="AlphaFoldDB" id="A0A2S6FW27"/>
<dbReference type="EMBL" id="PTIS01000013">
    <property type="protein sequence ID" value="PPK47785.1"/>
    <property type="molecule type" value="Genomic_DNA"/>
</dbReference>
<dbReference type="InterPro" id="IPR017871">
    <property type="entry name" value="ABC_transporter-like_CS"/>
</dbReference>
<organism evidence="12 13">
    <name type="scientific">Clostridium algidicarnis DSM 15099</name>
    <dbReference type="NCBI Taxonomy" id="1121295"/>
    <lineage>
        <taxon>Bacteria</taxon>
        <taxon>Bacillati</taxon>
        <taxon>Bacillota</taxon>
        <taxon>Clostridia</taxon>
        <taxon>Eubacteriales</taxon>
        <taxon>Clostridiaceae</taxon>
        <taxon>Clostridium</taxon>
    </lineage>
</organism>
<dbReference type="Proteomes" id="UP000239863">
    <property type="component" value="Unassembled WGS sequence"/>
</dbReference>
<comment type="subcellular location">
    <subcellularLocation>
        <location evidence="1">Cell membrane</location>
        <topology evidence="1">Multi-pass membrane protein</topology>
    </subcellularLocation>
</comment>
<dbReference type="Gene3D" id="3.40.50.300">
    <property type="entry name" value="P-loop containing nucleotide triphosphate hydrolases"/>
    <property type="match status" value="1"/>
</dbReference>
<keyword evidence="3" id="KW-1003">Cell membrane</keyword>
<sequence length="603" mass="67708">MKYKRNKRQLKSAFFLFKHIMSLILGCDIMDYLNKYIKRYKNKYMIAFIFITIETLCDLMQPTIMSKIIDKGVATKDISLVLNLGGLMLLVTAIGASCAITRNIISSNVSQRFGSDLRGDLFKKIQSFSFENVDKFKTASLMTRLTSDVNQVQTFAHGTMRIFVKAPILCIGSIIMAILINPSMAFILIAIVPIITVFIFINMKVSYPFFKNIQRALDKVNGVMGEYLSGVRVVKAFNRFSYEKERFKDVNGELTDASIKGMKVMSILNPSITLTVNLGIVLVIWFGGIKVNNGTMKVGQIIAFINYMTQILFSLIMISHVFNMFIRARTSAERIGEVFSEEDSLIVKEDTLTPKDTYEKIEFNNVYFSYDKNGGDILKNITFTCDIGETIGIIGATGSGKSSLVNLIPRFYDVKSGYIKVNGVDVKDFDLKVLREIISIVPQKTILFTGSILDNIRWGNENASLEEVQMVAKISKADDFITSFEKGYDTILGQGGVNLSGGQKQRISIARALIKHPNILILDDSTSAVDLTTEREIRKGLKEYSQNIIYLLIAQRITSVMSADKIIVLDNGCMVGIGTHEELMKSSEVYQDIYYSQIGRGRR</sequence>
<feature type="domain" description="ABC transmembrane type-1" evidence="11">
    <location>
        <begin position="46"/>
        <end position="327"/>
    </location>
</feature>
<dbReference type="CDD" id="cd18548">
    <property type="entry name" value="ABC_6TM_Tm287_like"/>
    <property type="match status" value="1"/>
</dbReference>
<dbReference type="Pfam" id="PF00664">
    <property type="entry name" value="ABC_membrane"/>
    <property type="match status" value="1"/>
</dbReference>
<dbReference type="InterPro" id="IPR036640">
    <property type="entry name" value="ABC1_TM_sf"/>
</dbReference>
<evidence type="ECO:0000256" key="5">
    <source>
        <dbReference type="ARBA" id="ARBA00022741"/>
    </source>
</evidence>
<dbReference type="GO" id="GO:0005524">
    <property type="term" value="F:ATP binding"/>
    <property type="evidence" value="ECO:0007669"/>
    <property type="project" value="UniProtKB-KW"/>
</dbReference>
<keyword evidence="2" id="KW-0813">Transport</keyword>
<proteinExistence type="predicted"/>
<reference evidence="12 13" key="1">
    <citation type="submission" date="2018-02" db="EMBL/GenBank/DDBJ databases">
        <title>Genomic Encyclopedia of Archaeal and Bacterial Type Strains, Phase II (KMG-II): from individual species to whole genera.</title>
        <authorList>
            <person name="Goeker M."/>
        </authorList>
    </citation>
    <scope>NUCLEOTIDE SEQUENCE [LARGE SCALE GENOMIC DNA]</scope>
    <source>
        <strain evidence="12 13">DSM 15099</strain>
    </source>
</reference>
<evidence type="ECO:0000256" key="3">
    <source>
        <dbReference type="ARBA" id="ARBA00022475"/>
    </source>
</evidence>
<dbReference type="GO" id="GO:0005886">
    <property type="term" value="C:plasma membrane"/>
    <property type="evidence" value="ECO:0007669"/>
    <property type="project" value="UniProtKB-SubCell"/>
</dbReference>
<feature type="transmembrane region" description="Helical" evidence="9">
    <location>
        <begin position="84"/>
        <end position="105"/>
    </location>
</feature>
<feature type="transmembrane region" description="Helical" evidence="9">
    <location>
        <begin position="162"/>
        <end position="180"/>
    </location>
</feature>
<dbReference type="InterPro" id="IPR003593">
    <property type="entry name" value="AAA+_ATPase"/>
</dbReference>
<evidence type="ECO:0000313" key="12">
    <source>
        <dbReference type="EMBL" id="PPK47785.1"/>
    </source>
</evidence>
<dbReference type="FunFam" id="1.20.1560.10:FF:000040">
    <property type="entry name" value="Multidrug ABC transporter ATP-binding protein"/>
    <property type="match status" value="1"/>
</dbReference>
<dbReference type="InterPro" id="IPR003439">
    <property type="entry name" value="ABC_transporter-like_ATP-bd"/>
</dbReference>
<name>A0A2S6FW27_9CLOT</name>
<dbReference type="PROSITE" id="PS50893">
    <property type="entry name" value="ABC_TRANSPORTER_2"/>
    <property type="match status" value="1"/>
</dbReference>
<keyword evidence="8 9" id="KW-0472">Membrane</keyword>
<accession>A0A2S6FW27</accession>
<dbReference type="GO" id="GO:0015421">
    <property type="term" value="F:ABC-type oligopeptide transporter activity"/>
    <property type="evidence" value="ECO:0007669"/>
    <property type="project" value="TreeGrafter"/>
</dbReference>
<dbReference type="GO" id="GO:0016887">
    <property type="term" value="F:ATP hydrolysis activity"/>
    <property type="evidence" value="ECO:0007669"/>
    <property type="project" value="InterPro"/>
</dbReference>
<dbReference type="Pfam" id="PF00005">
    <property type="entry name" value="ABC_tran"/>
    <property type="match status" value="1"/>
</dbReference>
<evidence type="ECO:0000256" key="1">
    <source>
        <dbReference type="ARBA" id="ARBA00004651"/>
    </source>
</evidence>
<evidence type="ECO:0000256" key="9">
    <source>
        <dbReference type="SAM" id="Phobius"/>
    </source>
</evidence>
<keyword evidence="6 12" id="KW-0067">ATP-binding</keyword>
<dbReference type="PROSITE" id="PS50929">
    <property type="entry name" value="ABC_TM1F"/>
    <property type="match status" value="1"/>
</dbReference>
<evidence type="ECO:0000256" key="2">
    <source>
        <dbReference type="ARBA" id="ARBA00022448"/>
    </source>
</evidence>
<dbReference type="PANTHER" id="PTHR43394">
    <property type="entry name" value="ATP-DEPENDENT PERMEASE MDL1, MITOCHONDRIAL"/>
    <property type="match status" value="1"/>
</dbReference>
<evidence type="ECO:0000256" key="6">
    <source>
        <dbReference type="ARBA" id="ARBA00022840"/>
    </source>
</evidence>
<feature type="transmembrane region" description="Helical" evidence="9">
    <location>
        <begin position="267"/>
        <end position="289"/>
    </location>
</feature>
<dbReference type="FunFam" id="3.40.50.300:FF:000221">
    <property type="entry name" value="Multidrug ABC transporter ATP-binding protein"/>
    <property type="match status" value="1"/>
</dbReference>
<keyword evidence="7 9" id="KW-1133">Transmembrane helix</keyword>
<feature type="transmembrane region" description="Helical" evidence="9">
    <location>
        <begin position="301"/>
        <end position="326"/>
    </location>
</feature>
<dbReference type="SUPFAM" id="SSF90123">
    <property type="entry name" value="ABC transporter transmembrane region"/>
    <property type="match status" value="1"/>
</dbReference>
<evidence type="ECO:0000256" key="4">
    <source>
        <dbReference type="ARBA" id="ARBA00022692"/>
    </source>
</evidence>
<evidence type="ECO:0000256" key="8">
    <source>
        <dbReference type="ARBA" id="ARBA00023136"/>
    </source>
</evidence>
<comment type="caution">
    <text evidence="12">The sequence shown here is derived from an EMBL/GenBank/DDBJ whole genome shotgun (WGS) entry which is preliminary data.</text>
</comment>
<dbReference type="Gene3D" id="1.20.1560.10">
    <property type="entry name" value="ABC transporter type 1, transmembrane domain"/>
    <property type="match status" value="1"/>
</dbReference>
<keyword evidence="4 9" id="KW-0812">Transmembrane</keyword>
<dbReference type="InterPro" id="IPR039421">
    <property type="entry name" value="Type_1_exporter"/>
</dbReference>
<dbReference type="PROSITE" id="PS00211">
    <property type="entry name" value="ABC_TRANSPORTER_1"/>
    <property type="match status" value="1"/>
</dbReference>
<dbReference type="InterPro" id="IPR027417">
    <property type="entry name" value="P-loop_NTPase"/>
</dbReference>
<feature type="domain" description="ABC transporter" evidence="10">
    <location>
        <begin position="361"/>
        <end position="596"/>
    </location>
</feature>
<keyword evidence="5" id="KW-0547">Nucleotide-binding</keyword>
<dbReference type="STRING" id="37659.GCA_000703125_01931"/>